<gene>
    <name evidence="1" type="ORF">POM88_034449</name>
</gene>
<dbReference type="EMBL" id="JAUIZM010000008">
    <property type="protein sequence ID" value="KAK1368357.1"/>
    <property type="molecule type" value="Genomic_DNA"/>
</dbReference>
<evidence type="ECO:0000313" key="1">
    <source>
        <dbReference type="EMBL" id="KAK1368357.1"/>
    </source>
</evidence>
<protein>
    <submittedName>
        <fullName evidence="1">Uncharacterized protein</fullName>
    </submittedName>
</protein>
<proteinExistence type="predicted"/>
<sequence length="159" mass="17904">MGTISASVEGYKMWQHGIMLRRVFLFLEGYLASTTRNMEAEYRAGAVITQVEHCDTSDSFTDKGRHERDTMTSCIWAPVYSDDIFDCVLVSVLFHEISSRIALMTLYCPRKNAQACGIREAVCDRVRTQARRGDVGRVELQLAEAISDCLVLVQVVAMQ</sequence>
<reference evidence="1" key="2">
    <citation type="submission" date="2023-05" db="EMBL/GenBank/DDBJ databases">
        <authorList>
            <person name="Schelkunov M.I."/>
        </authorList>
    </citation>
    <scope>NUCLEOTIDE SEQUENCE</scope>
    <source>
        <strain evidence="1">Hsosn_3</strain>
        <tissue evidence="1">Leaf</tissue>
    </source>
</reference>
<dbReference type="AlphaFoldDB" id="A0AAD8MD02"/>
<reference evidence="1" key="1">
    <citation type="submission" date="2023-02" db="EMBL/GenBank/DDBJ databases">
        <title>Genome of toxic invasive species Heracleum sosnowskyi carries increased number of genes despite the absence of recent whole-genome duplications.</title>
        <authorList>
            <person name="Schelkunov M."/>
            <person name="Shtratnikova V."/>
            <person name="Makarenko M."/>
            <person name="Klepikova A."/>
            <person name="Omelchenko D."/>
            <person name="Novikova G."/>
            <person name="Obukhova E."/>
            <person name="Bogdanov V."/>
            <person name="Penin A."/>
            <person name="Logacheva M."/>
        </authorList>
    </citation>
    <scope>NUCLEOTIDE SEQUENCE</scope>
    <source>
        <strain evidence="1">Hsosn_3</strain>
        <tissue evidence="1">Leaf</tissue>
    </source>
</reference>
<evidence type="ECO:0000313" key="2">
    <source>
        <dbReference type="Proteomes" id="UP001237642"/>
    </source>
</evidence>
<comment type="caution">
    <text evidence="1">The sequence shown here is derived from an EMBL/GenBank/DDBJ whole genome shotgun (WGS) entry which is preliminary data.</text>
</comment>
<organism evidence="1 2">
    <name type="scientific">Heracleum sosnowskyi</name>
    <dbReference type="NCBI Taxonomy" id="360622"/>
    <lineage>
        <taxon>Eukaryota</taxon>
        <taxon>Viridiplantae</taxon>
        <taxon>Streptophyta</taxon>
        <taxon>Embryophyta</taxon>
        <taxon>Tracheophyta</taxon>
        <taxon>Spermatophyta</taxon>
        <taxon>Magnoliopsida</taxon>
        <taxon>eudicotyledons</taxon>
        <taxon>Gunneridae</taxon>
        <taxon>Pentapetalae</taxon>
        <taxon>asterids</taxon>
        <taxon>campanulids</taxon>
        <taxon>Apiales</taxon>
        <taxon>Apiaceae</taxon>
        <taxon>Apioideae</taxon>
        <taxon>apioid superclade</taxon>
        <taxon>Tordylieae</taxon>
        <taxon>Tordyliinae</taxon>
        <taxon>Heracleum</taxon>
    </lineage>
</organism>
<keyword evidence="2" id="KW-1185">Reference proteome</keyword>
<name>A0AAD8MD02_9APIA</name>
<dbReference type="Proteomes" id="UP001237642">
    <property type="component" value="Unassembled WGS sequence"/>
</dbReference>
<accession>A0AAD8MD02</accession>